<keyword evidence="7" id="KW-1185">Reference proteome</keyword>
<proteinExistence type="predicted"/>
<evidence type="ECO:0000256" key="5">
    <source>
        <dbReference type="ARBA" id="ARBA00023136"/>
    </source>
</evidence>
<evidence type="ECO:0000313" key="7">
    <source>
        <dbReference type="Proteomes" id="UP001321473"/>
    </source>
</evidence>
<evidence type="ECO:0000256" key="2">
    <source>
        <dbReference type="ARBA" id="ARBA00022692"/>
    </source>
</evidence>
<accession>A0AAQ4DPR8</accession>
<name>A0AAQ4DPR8_AMBAM</name>
<comment type="caution">
    <text evidence="6">The sequence shown here is derived from an EMBL/GenBank/DDBJ whole genome shotgun (WGS) entry which is preliminary data.</text>
</comment>
<organism evidence="6 7">
    <name type="scientific">Amblyomma americanum</name>
    <name type="common">Lone star tick</name>
    <dbReference type="NCBI Taxonomy" id="6943"/>
    <lineage>
        <taxon>Eukaryota</taxon>
        <taxon>Metazoa</taxon>
        <taxon>Ecdysozoa</taxon>
        <taxon>Arthropoda</taxon>
        <taxon>Chelicerata</taxon>
        <taxon>Arachnida</taxon>
        <taxon>Acari</taxon>
        <taxon>Parasitiformes</taxon>
        <taxon>Ixodida</taxon>
        <taxon>Ixodoidea</taxon>
        <taxon>Ixodidae</taxon>
        <taxon>Amblyomminae</taxon>
        <taxon>Amblyomma</taxon>
    </lineage>
</organism>
<dbReference type="EMBL" id="JARKHS020028225">
    <property type="protein sequence ID" value="KAK8764458.1"/>
    <property type="molecule type" value="Genomic_DNA"/>
</dbReference>
<gene>
    <name evidence="6" type="ORF">V5799_032933</name>
</gene>
<keyword evidence="3" id="KW-0677">Repeat</keyword>
<feature type="non-terminal residue" evidence="6">
    <location>
        <position position="471"/>
    </location>
</feature>
<dbReference type="PANTHER" id="PTHR46730:SF1">
    <property type="entry name" value="PLAT DOMAIN-CONTAINING PROTEIN"/>
    <property type="match status" value="1"/>
</dbReference>
<keyword evidence="2" id="KW-0812">Transmembrane</keyword>
<evidence type="ECO:0000256" key="3">
    <source>
        <dbReference type="ARBA" id="ARBA00022737"/>
    </source>
</evidence>
<keyword evidence="5" id="KW-0472">Membrane</keyword>
<dbReference type="AlphaFoldDB" id="A0AAQ4DPR8"/>
<dbReference type="PANTHER" id="PTHR46730">
    <property type="entry name" value="POLYCYSTIN-1"/>
    <property type="match status" value="1"/>
</dbReference>
<sequence>MLEECIKNRQRVVETGGVNLPAVRSQLLTPTALPLATAVATLLVSVVAPRHYIEGQGDDGLFVDVYFGDDEQKPRRLHPSRVYPYCWTAAVTHKYEQEGLFRPKVAAWFRRHNTSWVAMHRDSVAVYRNLSSGQDTWVRSLLVMPPQLVPTRTSVRCGLQEGRSLAVGYTISYAVSRISEIGCREDDRPPVSCSGGGVRFSAVLLYNSTGGPGHEMTYAFQEPGEYRLQATLRNPLSAVTWTKTTTALDEIRGLELNLSGIQRKAPYNLPTGSHVTLSATFTAGSDVRCSWRVLPACESCLVVVAGLNRDRTRMCEAKFMFPLPSRYSVTVEAWNPLGRRHAASLAPPVVVQDRVKGLRAWIVRPRFSTTVGSRFVLRAVLEEGTAATITCKVASRPWMSMRPLPSSNGVHSVSLRLGKAGLHGVRVRAANLVSSERVVVSVRAWRRLARSLVLGVIDCRGPRATAAVFGR</sequence>
<dbReference type="GO" id="GO:0005886">
    <property type="term" value="C:plasma membrane"/>
    <property type="evidence" value="ECO:0007669"/>
    <property type="project" value="TreeGrafter"/>
</dbReference>
<reference evidence="6 7" key="1">
    <citation type="journal article" date="2023" name="Arcadia Sci">
        <title>De novo assembly of a long-read Amblyomma americanum tick genome.</title>
        <authorList>
            <person name="Chou S."/>
            <person name="Poskanzer K.E."/>
            <person name="Rollins M."/>
            <person name="Thuy-Boun P.S."/>
        </authorList>
    </citation>
    <scope>NUCLEOTIDE SEQUENCE [LARGE SCALE GENOMIC DNA]</scope>
    <source>
        <strain evidence="6">F_SG_1</strain>
        <tissue evidence="6">Salivary glands</tissue>
    </source>
</reference>
<comment type="subcellular location">
    <subcellularLocation>
        <location evidence="1">Membrane</location>
    </subcellularLocation>
</comment>
<evidence type="ECO:0000256" key="1">
    <source>
        <dbReference type="ARBA" id="ARBA00004370"/>
    </source>
</evidence>
<evidence type="ECO:0000256" key="4">
    <source>
        <dbReference type="ARBA" id="ARBA00022989"/>
    </source>
</evidence>
<dbReference type="GO" id="GO:0005261">
    <property type="term" value="F:monoatomic cation channel activity"/>
    <property type="evidence" value="ECO:0007669"/>
    <property type="project" value="TreeGrafter"/>
</dbReference>
<dbReference type="Proteomes" id="UP001321473">
    <property type="component" value="Unassembled WGS sequence"/>
</dbReference>
<protein>
    <submittedName>
        <fullName evidence="6">Uncharacterized protein</fullName>
    </submittedName>
</protein>
<keyword evidence="4" id="KW-1133">Transmembrane helix</keyword>
<evidence type="ECO:0000313" key="6">
    <source>
        <dbReference type="EMBL" id="KAK8764458.1"/>
    </source>
</evidence>
<dbReference type="GO" id="GO:0006816">
    <property type="term" value="P:calcium ion transport"/>
    <property type="evidence" value="ECO:0007669"/>
    <property type="project" value="TreeGrafter"/>
</dbReference>